<dbReference type="HAMAP" id="MF_00261">
    <property type="entry name" value="RNApol_arch_Rpo11"/>
    <property type="match status" value="1"/>
</dbReference>
<dbReference type="EMBL" id="BRXZ01000200">
    <property type="protein sequence ID" value="GMI07291.1"/>
    <property type="molecule type" value="Genomic_DNA"/>
</dbReference>
<dbReference type="InterPro" id="IPR037685">
    <property type="entry name" value="RBP11"/>
</dbReference>
<evidence type="ECO:0000256" key="1">
    <source>
        <dbReference type="ARBA" id="ARBA00004123"/>
    </source>
</evidence>
<keyword evidence="4" id="KW-0539">Nucleus</keyword>
<comment type="subcellular location">
    <subcellularLocation>
        <location evidence="1">Nucleus</location>
    </subcellularLocation>
</comment>
<keyword evidence="2" id="KW-0240">DNA-directed RNA polymerase</keyword>
<dbReference type="PROSITE" id="PS01154">
    <property type="entry name" value="RNA_POL_L_13KD"/>
    <property type="match status" value="1"/>
</dbReference>
<comment type="similarity">
    <text evidence="5">Belongs to the archaeal Rpo11/eukaryotic RPB11/RPC19 RNA polymerase subunit family.</text>
</comment>
<sequence>MNAPERTAAFMLDEDNGEQKIQYAPSTKVPNAGTFTFNKEDHTVGNLLRMQLLLDSNVHFAGYMMPHPLINSLTMTVQTSATHIAPLDVVKNALDDLQSETVSLGESFERGLREWHEKEGERGMRSREL</sequence>
<name>A0A9W7CMG8_9STRA</name>
<dbReference type="GO" id="GO:0005665">
    <property type="term" value="C:RNA polymerase II, core complex"/>
    <property type="evidence" value="ECO:0007669"/>
    <property type="project" value="InterPro"/>
</dbReference>
<dbReference type="InterPro" id="IPR008193">
    <property type="entry name" value="RNA_pol_Rpb11_13-16kDa_CS"/>
</dbReference>
<dbReference type="Gene3D" id="3.30.1360.10">
    <property type="entry name" value="RNA polymerase, RBP11-like subunit"/>
    <property type="match status" value="1"/>
</dbReference>
<evidence type="ECO:0000259" key="6">
    <source>
        <dbReference type="Pfam" id="PF13656"/>
    </source>
</evidence>
<evidence type="ECO:0000256" key="2">
    <source>
        <dbReference type="ARBA" id="ARBA00022478"/>
    </source>
</evidence>
<dbReference type="GO" id="GO:0046983">
    <property type="term" value="F:protein dimerization activity"/>
    <property type="evidence" value="ECO:0007669"/>
    <property type="project" value="InterPro"/>
</dbReference>
<comment type="caution">
    <text evidence="7">The sequence shown here is derived from an EMBL/GenBank/DDBJ whole genome shotgun (WGS) entry which is preliminary data.</text>
</comment>
<evidence type="ECO:0000256" key="5">
    <source>
        <dbReference type="ARBA" id="ARBA00025751"/>
    </source>
</evidence>
<evidence type="ECO:0000256" key="4">
    <source>
        <dbReference type="ARBA" id="ARBA00023242"/>
    </source>
</evidence>
<dbReference type="InterPro" id="IPR009025">
    <property type="entry name" value="RBP11-like_dimer"/>
</dbReference>
<dbReference type="Pfam" id="PF13656">
    <property type="entry name" value="RNA_pol_L_2"/>
    <property type="match status" value="1"/>
</dbReference>
<proteinExistence type="inferred from homology"/>
<dbReference type="InterPro" id="IPR022905">
    <property type="entry name" value="Rpo11-like"/>
</dbReference>
<dbReference type="SUPFAM" id="SSF55257">
    <property type="entry name" value="RBP11-like subunits of RNA polymerase"/>
    <property type="match status" value="1"/>
</dbReference>
<dbReference type="GO" id="GO:0003677">
    <property type="term" value="F:DNA binding"/>
    <property type="evidence" value="ECO:0007669"/>
    <property type="project" value="InterPro"/>
</dbReference>
<evidence type="ECO:0000256" key="3">
    <source>
        <dbReference type="ARBA" id="ARBA00023163"/>
    </source>
</evidence>
<dbReference type="GO" id="GO:0003899">
    <property type="term" value="F:DNA-directed RNA polymerase activity"/>
    <property type="evidence" value="ECO:0007669"/>
    <property type="project" value="InterPro"/>
</dbReference>
<gene>
    <name evidence="7" type="ORF">TrRE_jg9169</name>
</gene>
<keyword evidence="8" id="KW-1185">Reference proteome</keyword>
<dbReference type="Proteomes" id="UP001165082">
    <property type="component" value="Unassembled WGS sequence"/>
</dbReference>
<organism evidence="7 8">
    <name type="scientific">Triparma retinervis</name>
    <dbReference type="NCBI Taxonomy" id="2557542"/>
    <lineage>
        <taxon>Eukaryota</taxon>
        <taxon>Sar</taxon>
        <taxon>Stramenopiles</taxon>
        <taxon>Ochrophyta</taxon>
        <taxon>Bolidophyceae</taxon>
        <taxon>Parmales</taxon>
        <taxon>Triparmaceae</taxon>
        <taxon>Triparma</taxon>
    </lineage>
</organism>
<dbReference type="PANTHER" id="PTHR13946:SF16">
    <property type="entry name" value="DNA-DIRECTED RNA POLYMERASE II SUBUNIT RPB11"/>
    <property type="match status" value="1"/>
</dbReference>
<evidence type="ECO:0000313" key="7">
    <source>
        <dbReference type="EMBL" id="GMI07291.1"/>
    </source>
</evidence>
<dbReference type="PANTHER" id="PTHR13946">
    <property type="entry name" value="DNA-DIRECTED RNA POLYMERASE I,II,III"/>
    <property type="match status" value="1"/>
</dbReference>
<accession>A0A9W7CMG8</accession>
<dbReference type="AlphaFoldDB" id="A0A9W7CMG8"/>
<feature type="domain" description="DNA-directed RNA polymerase RBP11-like dimerisation" evidence="6">
    <location>
        <begin position="34"/>
        <end position="104"/>
    </location>
</feature>
<evidence type="ECO:0000313" key="8">
    <source>
        <dbReference type="Proteomes" id="UP001165082"/>
    </source>
</evidence>
<keyword evidence="3" id="KW-0804">Transcription</keyword>
<protein>
    <recommendedName>
        <fullName evidence="6">DNA-directed RNA polymerase RBP11-like dimerisation domain-containing protein</fullName>
    </recommendedName>
</protein>
<dbReference type="OrthoDB" id="10248581at2759"/>
<dbReference type="InterPro" id="IPR036603">
    <property type="entry name" value="RBP11-like"/>
</dbReference>
<reference evidence="7" key="1">
    <citation type="submission" date="2022-07" db="EMBL/GenBank/DDBJ databases">
        <title>Genome analysis of Parmales, a sister group of diatoms, reveals the evolutionary specialization of diatoms from phago-mixotrophs to photoautotrophs.</title>
        <authorList>
            <person name="Ban H."/>
            <person name="Sato S."/>
            <person name="Yoshikawa S."/>
            <person name="Kazumasa Y."/>
            <person name="Nakamura Y."/>
            <person name="Ichinomiya M."/>
            <person name="Saitoh K."/>
            <person name="Sato N."/>
            <person name="Blanc-Mathieu R."/>
            <person name="Endo H."/>
            <person name="Kuwata A."/>
            <person name="Ogata H."/>
        </authorList>
    </citation>
    <scope>NUCLEOTIDE SEQUENCE</scope>
</reference>
<dbReference type="CDD" id="cd06926">
    <property type="entry name" value="RNAP_II_RPB11"/>
    <property type="match status" value="1"/>
</dbReference>
<dbReference type="GO" id="GO:0006366">
    <property type="term" value="P:transcription by RNA polymerase II"/>
    <property type="evidence" value="ECO:0007669"/>
    <property type="project" value="InterPro"/>
</dbReference>